<organism evidence="2 3">
    <name type="scientific">Dyella flagellata</name>
    <dbReference type="NCBI Taxonomy" id="1867833"/>
    <lineage>
        <taxon>Bacteria</taxon>
        <taxon>Pseudomonadati</taxon>
        <taxon>Pseudomonadota</taxon>
        <taxon>Gammaproteobacteria</taxon>
        <taxon>Lysobacterales</taxon>
        <taxon>Rhodanobacteraceae</taxon>
        <taxon>Dyella</taxon>
    </lineage>
</organism>
<dbReference type="PANTHER" id="PTHR39209">
    <property type="match status" value="1"/>
</dbReference>
<dbReference type="InterPro" id="IPR005146">
    <property type="entry name" value="B3/B4_tRNA-bd"/>
</dbReference>
<evidence type="ECO:0000313" key="2">
    <source>
        <dbReference type="EMBL" id="GLQ88786.1"/>
    </source>
</evidence>
<reference evidence="3" key="1">
    <citation type="journal article" date="2019" name="Int. J. Syst. Evol. Microbiol.">
        <title>The Global Catalogue of Microorganisms (GCM) 10K type strain sequencing project: providing services to taxonomists for standard genome sequencing and annotation.</title>
        <authorList>
            <consortium name="The Broad Institute Genomics Platform"/>
            <consortium name="The Broad Institute Genome Sequencing Center for Infectious Disease"/>
            <person name="Wu L."/>
            <person name="Ma J."/>
        </authorList>
    </citation>
    <scope>NUCLEOTIDE SEQUENCE [LARGE SCALE GENOMIC DNA]</scope>
    <source>
        <strain evidence="3">NBRC 111981</strain>
    </source>
</reference>
<dbReference type="SMART" id="SM00873">
    <property type="entry name" value="B3_4"/>
    <property type="match status" value="1"/>
</dbReference>
<dbReference type="InterPro" id="IPR020825">
    <property type="entry name" value="Phe-tRNA_synthase-like_B3/B4"/>
</dbReference>
<dbReference type="Proteomes" id="UP001156627">
    <property type="component" value="Unassembled WGS sequence"/>
</dbReference>
<sequence>MPLVPSIAPDIFALRPDLTALSIYAENARNASSDARSSELLRSACGELDSAPWAEAHLSAWRDAYRAFGAKPQRTPCSAEALRKRAQRDQSLPMVNAVVDLYNAISVRYALPVGGEDAAMYEGSPCLVRASGSEPFETVAEGAPKIETAEQGEVIWRDERGITCRRWNWRQGIRTRITEHSTQMWFVLERLDPMPIEALLKAGEQLVEGLRRLSPEVRTSQLYLDASTALVNHYA</sequence>
<feature type="domain" description="B3/B4 tRNA-binding" evidence="1">
    <location>
        <begin position="59"/>
        <end position="215"/>
    </location>
</feature>
<evidence type="ECO:0000259" key="1">
    <source>
        <dbReference type="SMART" id="SM00873"/>
    </source>
</evidence>
<dbReference type="Pfam" id="PF03483">
    <property type="entry name" value="B3_4"/>
    <property type="match status" value="1"/>
</dbReference>
<comment type="caution">
    <text evidence="2">The sequence shown here is derived from an EMBL/GenBank/DDBJ whole genome shotgun (WGS) entry which is preliminary data.</text>
</comment>
<dbReference type="PANTHER" id="PTHR39209:SF2">
    <property type="entry name" value="CYTOPLASMIC PROTEIN"/>
    <property type="match status" value="1"/>
</dbReference>
<gene>
    <name evidence="2" type="ORF">GCM10007898_23560</name>
</gene>
<dbReference type="EMBL" id="BSOA01000020">
    <property type="protein sequence ID" value="GLQ88786.1"/>
    <property type="molecule type" value="Genomic_DNA"/>
</dbReference>
<accession>A0ABQ5XC61</accession>
<protein>
    <recommendedName>
        <fullName evidence="1">B3/B4 tRNA-binding domain-containing protein</fullName>
    </recommendedName>
</protein>
<proteinExistence type="predicted"/>
<dbReference type="SUPFAM" id="SSF56037">
    <property type="entry name" value="PheT/TilS domain"/>
    <property type="match status" value="1"/>
</dbReference>
<dbReference type="RefSeq" id="WP_284332222.1">
    <property type="nucleotide sequence ID" value="NZ_BSOA01000020.1"/>
</dbReference>
<dbReference type="Gene3D" id="3.50.40.10">
    <property type="entry name" value="Phenylalanyl-trna Synthetase, Chain B, domain 3"/>
    <property type="match status" value="1"/>
</dbReference>
<keyword evidence="3" id="KW-1185">Reference proteome</keyword>
<name>A0ABQ5XC61_9GAMM</name>
<evidence type="ECO:0000313" key="3">
    <source>
        <dbReference type="Proteomes" id="UP001156627"/>
    </source>
</evidence>